<dbReference type="Proteomes" id="UP000735302">
    <property type="component" value="Unassembled WGS sequence"/>
</dbReference>
<sequence>MQRVTLTADVLGHISQQRCLFMHPWKCLSERHTGFSRFQPSIGQYPQVLMASHGQALVMTFSIDLPSTSGRNIVGRLLLTWGSSTRESADENGKEGQRRRGKGRTVERDPGEIFLPPWWLHRPIHNKATSGFLASRQARAPVAGLEPATGGSLQSPGLTPLPTFHSLWWWWWCGSIGGDDVVVVAVMVLTSCWDSRGFWGITTNTGFDRFLAGHDR</sequence>
<keyword evidence="3" id="KW-1185">Reference proteome</keyword>
<dbReference type="EMBL" id="BLXT01000751">
    <property type="protein sequence ID" value="GFN79951.1"/>
    <property type="molecule type" value="Genomic_DNA"/>
</dbReference>
<accession>A0AAV3YAU5</accession>
<reference evidence="2 3" key="1">
    <citation type="journal article" date="2021" name="Elife">
        <title>Chloroplast acquisition without the gene transfer in kleptoplastic sea slugs, Plakobranchus ocellatus.</title>
        <authorList>
            <person name="Maeda T."/>
            <person name="Takahashi S."/>
            <person name="Yoshida T."/>
            <person name="Shimamura S."/>
            <person name="Takaki Y."/>
            <person name="Nagai Y."/>
            <person name="Toyoda A."/>
            <person name="Suzuki Y."/>
            <person name="Arimoto A."/>
            <person name="Ishii H."/>
            <person name="Satoh N."/>
            <person name="Nishiyama T."/>
            <person name="Hasebe M."/>
            <person name="Maruyama T."/>
            <person name="Minagawa J."/>
            <person name="Obokata J."/>
            <person name="Shigenobu S."/>
        </authorList>
    </citation>
    <scope>NUCLEOTIDE SEQUENCE [LARGE SCALE GENOMIC DNA]</scope>
</reference>
<evidence type="ECO:0000256" key="1">
    <source>
        <dbReference type="SAM" id="MobiDB-lite"/>
    </source>
</evidence>
<organism evidence="2 3">
    <name type="scientific">Plakobranchus ocellatus</name>
    <dbReference type="NCBI Taxonomy" id="259542"/>
    <lineage>
        <taxon>Eukaryota</taxon>
        <taxon>Metazoa</taxon>
        <taxon>Spiralia</taxon>
        <taxon>Lophotrochozoa</taxon>
        <taxon>Mollusca</taxon>
        <taxon>Gastropoda</taxon>
        <taxon>Heterobranchia</taxon>
        <taxon>Euthyneura</taxon>
        <taxon>Panpulmonata</taxon>
        <taxon>Sacoglossa</taxon>
        <taxon>Placobranchoidea</taxon>
        <taxon>Plakobranchidae</taxon>
        <taxon>Plakobranchus</taxon>
    </lineage>
</organism>
<feature type="region of interest" description="Disordered" evidence="1">
    <location>
        <begin position="85"/>
        <end position="106"/>
    </location>
</feature>
<protein>
    <submittedName>
        <fullName evidence="2">Uncharacterized protein</fullName>
    </submittedName>
</protein>
<evidence type="ECO:0000313" key="2">
    <source>
        <dbReference type="EMBL" id="GFN79951.1"/>
    </source>
</evidence>
<comment type="caution">
    <text evidence="2">The sequence shown here is derived from an EMBL/GenBank/DDBJ whole genome shotgun (WGS) entry which is preliminary data.</text>
</comment>
<name>A0AAV3YAU5_9GAST</name>
<gene>
    <name evidence="2" type="ORF">PoB_000645700</name>
</gene>
<evidence type="ECO:0000313" key="3">
    <source>
        <dbReference type="Proteomes" id="UP000735302"/>
    </source>
</evidence>
<feature type="compositionally biased region" description="Basic and acidic residues" evidence="1">
    <location>
        <begin position="87"/>
        <end position="106"/>
    </location>
</feature>
<dbReference type="AlphaFoldDB" id="A0AAV3YAU5"/>
<proteinExistence type="predicted"/>